<keyword evidence="2" id="KW-1185">Reference proteome</keyword>
<sequence>MFVSLRTVGSSGGSVVEWSTIPENQLIQKKKKEEEAGVVGNIWMRDWIAKRPLLGL</sequence>
<proteinExistence type="predicted"/>
<organism evidence="1 2">
    <name type="scientific">Dreissena polymorpha</name>
    <name type="common">Zebra mussel</name>
    <name type="synonym">Mytilus polymorpha</name>
    <dbReference type="NCBI Taxonomy" id="45954"/>
    <lineage>
        <taxon>Eukaryota</taxon>
        <taxon>Metazoa</taxon>
        <taxon>Spiralia</taxon>
        <taxon>Lophotrochozoa</taxon>
        <taxon>Mollusca</taxon>
        <taxon>Bivalvia</taxon>
        <taxon>Autobranchia</taxon>
        <taxon>Heteroconchia</taxon>
        <taxon>Euheterodonta</taxon>
        <taxon>Imparidentia</taxon>
        <taxon>Neoheterodontei</taxon>
        <taxon>Myida</taxon>
        <taxon>Dreissenoidea</taxon>
        <taxon>Dreissenidae</taxon>
        <taxon>Dreissena</taxon>
    </lineage>
</organism>
<name>A0A9D4G8R4_DREPO</name>
<reference evidence="1" key="1">
    <citation type="journal article" date="2019" name="bioRxiv">
        <title>The Genome of the Zebra Mussel, Dreissena polymorpha: A Resource for Invasive Species Research.</title>
        <authorList>
            <person name="McCartney M.A."/>
            <person name="Auch B."/>
            <person name="Kono T."/>
            <person name="Mallez S."/>
            <person name="Zhang Y."/>
            <person name="Obille A."/>
            <person name="Becker A."/>
            <person name="Abrahante J.E."/>
            <person name="Garbe J."/>
            <person name="Badalamenti J.P."/>
            <person name="Herman A."/>
            <person name="Mangelson H."/>
            <person name="Liachko I."/>
            <person name="Sullivan S."/>
            <person name="Sone E.D."/>
            <person name="Koren S."/>
            <person name="Silverstein K.A.T."/>
            <person name="Beckman K.B."/>
            <person name="Gohl D.M."/>
        </authorList>
    </citation>
    <scope>NUCLEOTIDE SEQUENCE</scope>
    <source>
        <strain evidence="1">Duluth1</strain>
        <tissue evidence="1">Whole animal</tissue>
    </source>
</reference>
<protein>
    <submittedName>
        <fullName evidence="1">Uncharacterized protein</fullName>
    </submittedName>
</protein>
<comment type="caution">
    <text evidence="1">The sequence shown here is derived from an EMBL/GenBank/DDBJ whole genome shotgun (WGS) entry which is preliminary data.</text>
</comment>
<evidence type="ECO:0000313" key="2">
    <source>
        <dbReference type="Proteomes" id="UP000828390"/>
    </source>
</evidence>
<evidence type="ECO:0000313" key="1">
    <source>
        <dbReference type="EMBL" id="KAH3812619.1"/>
    </source>
</evidence>
<dbReference type="Proteomes" id="UP000828390">
    <property type="component" value="Unassembled WGS sequence"/>
</dbReference>
<reference evidence="1" key="2">
    <citation type="submission" date="2020-11" db="EMBL/GenBank/DDBJ databases">
        <authorList>
            <person name="McCartney M.A."/>
            <person name="Auch B."/>
            <person name="Kono T."/>
            <person name="Mallez S."/>
            <person name="Becker A."/>
            <person name="Gohl D.M."/>
            <person name="Silverstein K.A.T."/>
            <person name="Koren S."/>
            <person name="Bechman K.B."/>
            <person name="Herman A."/>
            <person name="Abrahante J.E."/>
            <person name="Garbe J."/>
        </authorList>
    </citation>
    <scope>NUCLEOTIDE SEQUENCE</scope>
    <source>
        <strain evidence="1">Duluth1</strain>
        <tissue evidence="1">Whole animal</tissue>
    </source>
</reference>
<dbReference type="EMBL" id="JAIWYP010000006">
    <property type="protein sequence ID" value="KAH3812619.1"/>
    <property type="molecule type" value="Genomic_DNA"/>
</dbReference>
<dbReference type="AlphaFoldDB" id="A0A9D4G8R4"/>
<gene>
    <name evidence="1" type="ORF">DPMN_141055</name>
</gene>
<accession>A0A9D4G8R4</accession>